<organism evidence="5 6">
    <name type="scientific">Astyanax mexicanus</name>
    <name type="common">Blind cave fish</name>
    <name type="synonym">Astyanax fasciatus mexicanus</name>
    <dbReference type="NCBI Taxonomy" id="7994"/>
    <lineage>
        <taxon>Eukaryota</taxon>
        <taxon>Metazoa</taxon>
        <taxon>Chordata</taxon>
        <taxon>Craniata</taxon>
        <taxon>Vertebrata</taxon>
        <taxon>Euteleostomi</taxon>
        <taxon>Actinopterygii</taxon>
        <taxon>Neopterygii</taxon>
        <taxon>Teleostei</taxon>
        <taxon>Ostariophysi</taxon>
        <taxon>Characiformes</taxon>
        <taxon>Characoidei</taxon>
        <taxon>Acestrorhamphidae</taxon>
        <taxon>Acestrorhamphinae</taxon>
        <taxon>Astyanax</taxon>
    </lineage>
</organism>
<reference evidence="5" key="1">
    <citation type="submission" date="2025-08" db="UniProtKB">
        <authorList>
            <consortium name="Ensembl"/>
        </authorList>
    </citation>
    <scope>IDENTIFICATION</scope>
</reference>
<dbReference type="GO" id="GO:0005525">
    <property type="term" value="F:GTP binding"/>
    <property type="evidence" value="ECO:0007669"/>
    <property type="project" value="UniProtKB-KW"/>
</dbReference>
<dbReference type="SUPFAM" id="SSF52540">
    <property type="entry name" value="P-loop containing nucleoside triphosphate hydrolases"/>
    <property type="match status" value="1"/>
</dbReference>
<evidence type="ECO:0000256" key="3">
    <source>
        <dbReference type="ARBA" id="ARBA00023134"/>
    </source>
</evidence>
<evidence type="ECO:0000313" key="5">
    <source>
        <dbReference type="Ensembl" id="ENSAMXP00005022636.1"/>
    </source>
</evidence>
<dbReference type="Gene3D" id="3.40.50.300">
    <property type="entry name" value="P-loop containing nucleotide triphosphate hydrolases"/>
    <property type="match status" value="1"/>
</dbReference>
<dbReference type="PANTHER" id="PTHR10903">
    <property type="entry name" value="GTPASE, IMAP FAMILY MEMBER-RELATED"/>
    <property type="match status" value="1"/>
</dbReference>
<dbReference type="Ensembl" id="ENSAMXT00005025006.1">
    <property type="protein sequence ID" value="ENSAMXP00005022636.1"/>
    <property type="gene ID" value="ENSAMXG00005011679.1"/>
</dbReference>
<evidence type="ECO:0000256" key="1">
    <source>
        <dbReference type="ARBA" id="ARBA00008535"/>
    </source>
</evidence>
<dbReference type="PROSITE" id="PS51720">
    <property type="entry name" value="G_AIG1"/>
    <property type="match status" value="1"/>
</dbReference>
<feature type="domain" description="AIG1-type G" evidence="4">
    <location>
        <begin position="3"/>
        <end position="201"/>
    </location>
</feature>
<accession>A0A8B9JJP4</accession>
<dbReference type="InterPro" id="IPR006703">
    <property type="entry name" value="G_AIG1"/>
</dbReference>
<dbReference type="InterPro" id="IPR027417">
    <property type="entry name" value="P-loop_NTPase"/>
</dbReference>
<sequence>FTDSDLRIILVGKTGVGKSATGNTILGEKKFFQEGASPSSITKECASGFTHIGGRKICVIDTPGLFGSSDQNIEEKLIKDCVCLSLPGPHAFLVVIKVGRFTKEEKNAVEWICENFGEYASLYTIILFTNTDQLNGKPLKTYVQESKELLRFIERYGNRYLGFNNALPDNDQVRKMLKKIDEMVERKEEKFYTNEMQVISN</sequence>
<dbReference type="AlphaFoldDB" id="A0A8B9JJP4"/>
<proteinExistence type="inferred from homology"/>
<dbReference type="FunFam" id="3.40.50.300:FF:000366">
    <property type="entry name" value="GTPase, IMAP family member 2"/>
    <property type="match status" value="1"/>
</dbReference>
<evidence type="ECO:0000313" key="6">
    <source>
        <dbReference type="Proteomes" id="UP000694621"/>
    </source>
</evidence>
<dbReference type="Pfam" id="PF04548">
    <property type="entry name" value="AIG1"/>
    <property type="match status" value="1"/>
</dbReference>
<dbReference type="InterPro" id="IPR045058">
    <property type="entry name" value="GIMA/IAN/Toc"/>
</dbReference>
<dbReference type="Proteomes" id="UP000694621">
    <property type="component" value="Unplaced"/>
</dbReference>
<dbReference type="PANTHER" id="PTHR10903:SF112">
    <property type="entry name" value="SI:CH211-113E8.5"/>
    <property type="match status" value="1"/>
</dbReference>
<evidence type="ECO:0000256" key="2">
    <source>
        <dbReference type="ARBA" id="ARBA00022741"/>
    </source>
</evidence>
<comment type="similarity">
    <text evidence="1">Belongs to the TRAFAC class TrmE-Era-EngA-EngB-Septin-like GTPase superfamily. AIG1/Toc34/Toc159-like paraseptin GTPase family. IAN subfamily.</text>
</comment>
<name>A0A8B9JJP4_ASTMX</name>
<protein>
    <recommendedName>
        <fullName evidence="4">AIG1-type G domain-containing protein</fullName>
    </recommendedName>
</protein>
<evidence type="ECO:0000259" key="4">
    <source>
        <dbReference type="PROSITE" id="PS51720"/>
    </source>
</evidence>
<keyword evidence="3" id="KW-0342">GTP-binding</keyword>
<keyword evidence="2" id="KW-0547">Nucleotide-binding</keyword>